<protein>
    <submittedName>
        <fullName evidence="3">Helix-turn-helix transcriptional regulator</fullName>
    </submittedName>
</protein>
<accession>A0ABT2GRC4</accession>
<dbReference type="SUPFAM" id="SSF47413">
    <property type="entry name" value="lambda repressor-like DNA-binding domains"/>
    <property type="match status" value="1"/>
</dbReference>
<evidence type="ECO:0000259" key="2">
    <source>
        <dbReference type="SMART" id="SM00530"/>
    </source>
</evidence>
<dbReference type="PANTHER" id="PTHR35010">
    <property type="entry name" value="BLL4672 PROTEIN-RELATED"/>
    <property type="match status" value="1"/>
</dbReference>
<dbReference type="CDD" id="cd00093">
    <property type="entry name" value="HTH_XRE"/>
    <property type="match status" value="1"/>
</dbReference>
<keyword evidence="4" id="KW-1185">Reference proteome</keyword>
<dbReference type="Proteomes" id="UP001165584">
    <property type="component" value="Unassembled WGS sequence"/>
</dbReference>
<comment type="caution">
    <text evidence="3">The sequence shown here is derived from an EMBL/GenBank/DDBJ whole genome shotgun (WGS) entry which is preliminary data.</text>
</comment>
<dbReference type="EMBL" id="JANLCM010000002">
    <property type="protein sequence ID" value="MCS5718780.1"/>
    <property type="molecule type" value="Genomic_DNA"/>
</dbReference>
<dbReference type="PANTHER" id="PTHR35010:SF2">
    <property type="entry name" value="BLL4672 PROTEIN"/>
    <property type="match status" value="1"/>
</dbReference>
<proteinExistence type="predicted"/>
<evidence type="ECO:0000256" key="1">
    <source>
        <dbReference type="SAM" id="MobiDB-lite"/>
    </source>
</evidence>
<feature type="domain" description="HTH cro/C1-type" evidence="2">
    <location>
        <begin position="15"/>
        <end position="87"/>
    </location>
</feature>
<dbReference type="RefSeq" id="WP_259508050.1">
    <property type="nucleotide sequence ID" value="NZ_JANLCM010000002.1"/>
</dbReference>
<dbReference type="InterPro" id="IPR041413">
    <property type="entry name" value="MLTR_LBD"/>
</dbReference>
<organism evidence="3 4">
    <name type="scientific">Herbiconiux aconitum</name>
    <dbReference type="NCBI Taxonomy" id="2970913"/>
    <lineage>
        <taxon>Bacteria</taxon>
        <taxon>Bacillati</taxon>
        <taxon>Actinomycetota</taxon>
        <taxon>Actinomycetes</taxon>
        <taxon>Micrococcales</taxon>
        <taxon>Microbacteriaceae</taxon>
        <taxon>Herbiconiux</taxon>
    </lineage>
</organism>
<reference evidence="3" key="1">
    <citation type="submission" date="2022-08" db="EMBL/GenBank/DDBJ databases">
        <authorList>
            <person name="Deng Y."/>
            <person name="Han X.-F."/>
            <person name="Zhang Y.-Q."/>
        </authorList>
    </citation>
    <scope>NUCLEOTIDE SEQUENCE</scope>
    <source>
        <strain evidence="3">CPCC 205763</strain>
    </source>
</reference>
<evidence type="ECO:0000313" key="4">
    <source>
        <dbReference type="Proteomes" id="UP001165584"/>
    </source>
</evidence>
<dbReference type="Gene3D" id="3.30.450.180">
    <property type="match status" value="1"/>
</dbReference>
<feature type="region of interest" description="Disordered" evidence="1">
    <location>
        <begin position="1"/>
        <end position="35"/>
    </location>
</feature>
<dbReference type="InterPro" id="IPR010982">
    <property type="entry name" value="Lambda_DNA-bd_dom_sf"/>
</dbReference>
<dbReference type="SMART" id="SM00530">
    <property type="entry name" value="HTH_XRE"/>
    <property type="match status" value="1"/>
</dbReference>
<dbReference type="Gene3D" id="1.10.260.40">
    <property type="entry name" value="lambda repressor-like DNA-binding domains"/>
    <property type="match status" value="1"/>
</dbReference>
<evidence type="ECO:0000313" key="3">
    <source>
        <dbReference type="EMBL" id="MCS5718780.1"/>
    </source>
</evidence>
<gene>
    <name evidence="3" type="ORF">N1027_11610</name>
</gene>
<name>A0ABT2GRC4_9MICO</name>
<dbReference type="Pfam" id="PF13560">
    <property type="entry name" value="HTH_31"/>
    <property type="match status" value="1"/>
</dbReference>
<dbReference type="InterPro" id="IPR001387">
    <property type="entry name" value="Cro/C1-type_HTH"/>
</dbReference>
<sequence length="280" mass="30644">MGENSANGDNPIGEFLRARRERVQPADVGIPPTPRRRVKGLRREEAARLAGISSEYYLRLEQGRDQHPSDSVLAGLARALLLDEAATAYLFELARPHPTPRVASRAESATDSLRQLLDVWTLTPAYVQGHTLDVLASNALARALSPIFTPGTNLVRAAFLDPHVKQLWRDWTEMTSGTVAGLRAQATGELDDRQLAELVAEMTAQSDDFARLWARHDVRPKGAGRSVILHPDVGELDLRYEKLAVSSPSAGQVVVVYHADPGSSTEAKLKRLHIEVTAPS</sequence>
<dbReference type="Pfam" id="PF17765">
    <property type="entry name" value="MLTR_LBD"/>
    <property type="match status" value="1"/>
</dbReference>